<dbReference type="GO" id="GO:0015379">
    <property type="term" value="F:potassium:chloride symporter activity"/>
    <property type="evidence" value="ECO:0007669"/>
    <property type="project" value="InterPro"/>
</dbReference>
<feature type="binding site" evidence="11">
    <location>
        <position position="315"/>
    </location>
    <ligand>
        <name>K(+)</name>
        <dbReference type="ChEBI" id="CHEBI:29103"/>
    </ligand>
</feature>
<dbReference type="HOGENOM" id="CLU_030708_0_1_5"/>
<evidence type="ECO:0000256" key="1">
    <source>
        <dbReference type="ARBA" id="ARBA00004651"/>
    </source>
</evidence>
<feature type="transmembrane region" description="Helical" evidence="12">
    <location>
        <begin position="185"/>
        <end position="207"/>
    </location>
</feature>
<dbReference type="PATRIC" id="fig|1288298.3.peg.979"/>
<dbReference type="STRING" id="215743.ROSMUCSMR3_00990"/>
<feature type="transmembrane region" description="Helical" evidence="12">
    <location>
        <begin position="273"/>
        <end position="291"/>
    </location>
</feature>
<gene>
    <name evidence="13" type="ORF">rosmuc_00966</name>
</gene>
<evidence type="ECO:0000313" key="13">
    <source>
        <dbReference type="EMBL" id="KGM89000.1"/>
    </source>
</evidence>
<feature type="transmembrane region" description="Helical" evidence="12">
    <location>
        <begin position="7"/>
        <end position="27"/>
    </location>
</feature>
<feature type="binding site" evidence="11">
    <location>
        <position position="220"/>
    </location>
    <ligand>
        <name>K(+)</name>
        <dbReference type="ChEBI" id="CHEBI:29103"/>
    </ligand>
</feature>
<feature type="binding site" evidence="11">
    <location>
        <position position="431"/>
    </location>
    <ligand>
        <name>K(+)</name>
        <dbReference type="ChEBI" id="CHEBI:29103"/>
    </ligand>
</feature>
<dbReference type="Proteomes" id="UP000030021">
    <property type="component" value="Unassembled WGS sequence"/>
</dbReference>
<dbReference type="InterPro" id="IPR003445">
    <property type="entry name" value="Cat_transpt"/>
</dbReference>
<dbReference type="eggNOG" id="COG0168">
    <property type="taxonomic scope" value="Bacteria"/>
</dbReference>
<dbReference type="AlphaFoldDB" id="A0A0A0HP17"/>
<dbReference type="InterPro" id="IPR004772">
    <property type="entry name" value="TrkH"/>
</dbReference>
<feature type="transmembrane region" description="Helical" evidence="12">
    <location>
        <begin position="455"/>
        <end position="476"/>
    </location>
</feature>
<sequence>MFDMRPVGYLVGLMVMAMGLTMALPLLVDIAEGREHWPVFAESMIVTCIAGGLVALSCKNSMGQPLTIQQAFLLTTLVWVALPLFGALPFMLGETDLDFIDAFFEAMSGVTTTGATVIAGLDTLPKGLLLWRGILQWLGGLGIVIVALVFLPEMRVGGMQFFRAEGFDTFGKALPRTIDISKGVLNVYLGLTAICTLTFLALGMGAFDATVHALTTVSTGGFSSMDSSFAAFPGGPQYACVVFMILASLPFVRMMQGVQGNILPLYRDTQVRTYLRWIFYSVALVVGYDFIMNGQLSEESVRLRLFNIVSIFSGTGFGDGDVTAWGTFPFVVLIVVGAIGGCTGSTGCSIKIFRYQLMLRAMGQQARRIFNPSSVMILRHEGRRVEDEVLQSVMLLFTVYILSLGFFSVALELTGLTLMESVTGAWTAIFNVGPAFGPSVGPTGSLLEFPDAAKALMILAMLMGRLEILAVIVLILPSFWRP</sequence>
<dbReference type="PIRSF" id="PIRSF006247">
    <property type="entry name" value="TrkH"/>
    <property type="match status" value="1"/>
</dbReference>
<evidence type="ECO:0000256" key="12">
    <source>
        <dbReference type="SAM" id="Phobius"/>
    </source>
</evidence>
<organism evidence="13 14">
    <name type="scientific">Roseovarius mucosus DSM 17069</name>
    <dbReference type="NCBI Taxonomy" id="1288298"/>
    <lineage>
        <taxon>Bacteria</taxon>
        <taxon>Pseudomonadati</taxon>
        <taxon>Pseudomonadota</taxon>
        <taxon>Alphaproteobacteria</taxon>
        <taxon>Rhodobacterales</taxon>
        <taxon>Roseobacteraceae</taxon>
        <taxon>Roseovarius</taxon>
    </lineage>
</organism>
<comment type="caution">
    <text evidence="13">The sequence shown here is derived from an EMBL/GenBank/DDBJ whole genome shotgun (WGS) entry which is preliminary data.</text>
</comment>
<evidence type="ECO:0000256" key="3">
    <source>
        <dbReference type="ARBA" id="ARBA00022475"/>
    </source>
</evidence>
<evidence type="ECO:0000256" key="7">
    <source>
        <dbReference type="ARBA" id="ARBA00022989"/>
    </source>
</evidence>
<feature type="binding site" evidence="11">
    <location>
        <position position="432"/>
    </location>
    <ligand>
        <name>K(+)</name>
        <dbReference type="ChEBI" id="CHEBI:29103"/>
    </ligand>
</feature>
<feature type="binding site" evidence="11">
    <location>
        <position position="112"/>
    </location>
    <ligand>
        <name>K(+)</name>
        <dbReference type="ChEBI" id="CHEBI:29103"/>
    </ligand>
</feature>
<keyword evidence="7 12" id="KW-1133">Transmembrane helix</keyword>
<feature type="transmembrane region" description="Helical" evidence="12">
    <location>
        <begin position="39"/>
        <end position="58"/>
    </location>
</feature>
<evidence type="ECO:0000256" key="6">
    <source>
        <dbReference type="ARBA" id="ARBA00022958"/>
    </source>
</evidence>
<dbReference type="OrthoDB" id="9810952at2"/>
<evidence type="ECO:0000256" key="5">
    <source>
        <dbReference type="ARBA" id="ARBA00022692"/>
    </source>
</evidence>
<keyword evidence="6 10" id="KW-0630">Potassium</keyword>
<feature type="transmembrane region" description="Helical" evidence="12">
    <location>
        <begin position="227"/>
        <end position="252"/>
    </location>
</feature>
<evidence type="ECO:0000256" key="2">
    <source>
        <dbReference type="ARBA" id="ARBA00022448"/>
    </source>
</evidence>
<feature type="transmembrane region" description="Helical" evidence="12">
    <location>
        <begin position="389"/>
        <end position="411"/>
    </location>
</feature>
<dbReference type="Pfam" id="PF02386">
    <property type="entry name" value="TrkH"/>
    <property type="match status" value="1"/>
</dbReference>
<evidence type="ECO:0000256" key="9">
    <source>
        <dbReference type="ARBA" id="ARBA00023136"/>
    </source>
</evidence>
<keyword evidence="5 12" id="KW-0812">Transmembrane</keyword>
<comment type="subcellular location">
    <subcellularLocation>
        <location evidence="10">Cell inner membrane</location>
        <topology evidence="10">Multi-pass membrane protein</topology>
    </subcellularLocation>
    <subcellularLocation>
        <location evidence="1">Cell membrane</location>
        <topology evidence="1">Multi-pass membrane protein</topology>
    </subcellularLocation>
</comment>
<name>A0A0A0HP17_9RHOB</name>
<keyword evidence="8 10" id="KW-0406">Ion transport</keyword>
<keyword evidence="11" id="KW-0479">Metal-binding</keyword>
<accession>A0A0A0HP17</accession>
<evidence type="ECO:0000256" key="4">
    <source>
        <dbReference type="ARBA" id="ARBA00022538"/>
    </source>
</evidence>
<evidence type="ECO:0000256" key="8">
    <source>
        <dbReference type="ARBA" id="ARBA00023065"/>
    </source>
</evidence>
<proteinExistence type="inferred from homology"/>
<evidence type="ECO:0000256" key="10">
    <source>
        <dbReference type="PIRNR" id="PIRNR006247"/>
    </source>
</evidence>
<comment type="similarity">
    <text evidence="10">Belongs to the TrkH potassium transport family.</text>
</comment>
<feature type="transmembrane region" description="Helical" evidence="12">
    <location>
        <begin position="330"/>
        <end position="353"/>
    </location>
</feature>
<feature type="binding site" evidence="11">
    <location>
        <position position="113"/>
    </location>
    <ligand>
        <name>K(+)</name>
        <dbReference type="ChEBI" id="CHEBI:29103"/>
    </ligand>
</feature>
<feature type="transmembrane region" description="Helical" evidence="12">
    <location>
        <begin position="70"/>
        <end position="92"/>
    </location>
</feature>
<keyword evidence="9 10" id="KW-0472">Membrane</keyword>
<comment type="function">
    <text evidence="10">Low-affinity potassium transport system. Interacts with Trk system potassium uptake protein TrkA.</text>
</comment>
<dbReference type="GO" id="GO:0005886">
    <property type="term" value="C:plasma membrane"/>
    <property type="evidence" value="ECO:0007669"/>
    <property type="project" value="UniProtKB-SubCell"/>
</dbReference>
<keyword evidence="4 10" id="KW-0633">Potassium transport</keyword>
<keyword evidence="2 10" id="KW-0813">Transport</keyword>
<evidence type="ECO:0000313" key="14">
    <source>
        <dbReference type="Proteomes" id="UP000030021"/>
    </source>
</evidence>
<keyword evidence="3 10" id="KW-1003">Cell membrane</keyword>
<keyword evidence="10" id="KW-0997">Cell inner membrane</keyword>
<feature type="transmembrane region" description="Helical" evidence="12">
    <location>
        <begin position="134"/>
        <end position="151"/>
    </location>
</feature>
<evidence type="ECO:0000256" key="11">
    <source>
        <dbReference type="PIRSR" id="PIRSR006247-1"/>
    </source>
</evidence>
<protein>
    <recommendedName>
        <fullName evidence="10">Trk system potassium uptake protein</fullName>
    </recommendedName>
</protein>
<dbReference type="PANTHER" id="PTHR32024:SF3">
    <property type="entry name" value="TRK SYSTEM POTASSIUM UPTAKE PROTEIN"/>
    <property type="match status" value="1"/>
</dbReference>
<reference evidence="13 14" key="1">
    <citation type="submission" date="2013-01" db="EMBL/GenBank/DDBJ databases">
        <authorList>
            <person name="Fiebig A."/>
            <person name="Goeker M."/>
            <person name="Klenk H.-P.P."/>
        </authorList>
    </citation>
    <scope>NUCLEOTIDE SEQUENCE [LARGE SCALE GENOMIC DNA]</scope>
    <source>
        <strain evidence="13 14">DSM 17069</strain>
    </source>
</reference>
<dbReference type="PANTHER" id="PTHR32024">
    <property type="entry name" value="TRK SYSTEM POTASSIUM UPTAKE PROTEIN TRKG-RELATED"/>
    <property type="match status" value="1"/>
</dbReference>
<dbReference type="RefSeq" id="WP_037270522.1">
    <property type="nucleotide sequence ID" value="NZ_KN293977.1"/>
</dbReference>
<dbReference type="GO" id="GO:0046872">
    <property type="term" value="F:metal ion binding"/>
    <property type="evidence" value="ECO:0007669"/>
    <property type="project" value="UniProtKB-KW"/>
</dbReference>
<dbReference type="EMBL" id="AONH01000004">
    <property type="protein sequence ID" value="KGM89000.1"/>
    <property type="molecule type" value="Genomic_DNA"/>
</dbReference>